<feature type="coiled-coil region" evidence="1">
    <location>
        <begin position="127"/>
        <end position="154"/>
    </location>
</feature>
<dbReference type="EMBL" id="RWGY01000031">
    <property type="protein sequence ID" value="TVU15305.1"/>
    <property type="molecule type" value="Genomic_DNA"/>
</dbReference>
<feature type="compositionally biased region" description="Polar residues" evidence="2">
    <location>
        <begin position="10"/>
        <end position="31"/>
    </location>
</feature>
<dbReference type="PANTHER" id="PTHR34966">
    <property type="entry name" value="OSJNBA0043L24.15 PROTEIN"/>
    <property type="match status" value="1"/>
</dbReference>
<evidence type="ECO:0000256" key="1">
    <source>
        <dbReference type="SAM" id="Coils"/>
    </source>
</evidence>
<dbReference type="OrthoDB" id="2101583at2759"/>
<organism evidence="3 4">
    <name type="scientific">Eragrostis curvula</name>
    <name type="common">weeping love grass</name>
    <dbReference type="NCBI Taxonomy" id="38414"/>
    <lineage>
        <taxon>Eukaryota</taxon>
        <taxon>Viridiplantae</taxon>
        <taxon>Streptophyta</taxon>
        <taxon>Embryophyta</taxon>
        <taxon>Tracheophyta</taxon>
        <taxon>Spermatophyta</taxon>
        <taxon>Magnoliopsida</taxon>
        <taxon>Liliopsida</taxon>
        <taxon>Poales</taxon>
        <taxon>Poaceae</taxon>
        <taxon>PACMAD clade</taxon>
        <taxon>Chloridoideae</taxon>
        <taxon>Eragrostideae</taxon>
        <taxon>Eragrostidinae</taxon>
        <taxon>Eragrostis</taxon>
    </lineage>
</organism>
<dbReference type="Proteomes" id="UP000324897">
    <property type="component" value="Unassembled WGS sequence"/>
</dbReference>
<feature type="non-terminal residue" evidence="3">
    <location>
        <position position="1"/>
    </location>
</feature>
<feature type="region of interest" description="Disordered" evidence="2">
    <location>
        <begin position="1"/>
        <end position="47"/>
    </location>
</feature>
<dbReference type="Gramene" id="TVU15305">
    <property type="protein sequence ID" value="TVU15305"/>
    <property type="gene ID" value="EJB05_38819"/>
</dbReference>
<name>A0A5J9TVH8_9POAL</name>
<evidence type="ECO:0000256" key="2">
    <source>
        <dbReference type="SAM" id="MobiDB-lite"/>
    </source>
</evidence>
<keyword evidence="1" id="KW-0175">Coiled coil</keyword>
<protein>
    <submittedName>
        <fullName evidence="3">Uncharacterized protein</fullName>
    </submittedName>
</protein>
<dbReference type="PANTHER" id="PTHR34966:SF1">
    <property type="entry name" value="OS04G0508100 PROTEIN"/>
    <property type="match status" value="1"/>
</dbReference>
<evidence type="ECO:0000313" key="4">
    <source>
        <dbReference type="Proteomes" id="UP000324897"/>
    </source>
</evidence>
<comment type="caution">
    <text evidence="3">The sequence shown here is derived from an EMBL/GenBank/DDBJ whole genome shotgun (WGS) entry which is preliminary data.</text>
</comment>
<gene>
    <name evidence="3" type="ORF">EJB05_38819</name>
</gene>
<evidence type="ECO:0000313" key="3">
    <source>
        <dbReference type="EMBL" id="TVU15305.1"/>
    </source>
</evidence>
<keyword evidence="4" id="KW-1185">Reference proteome</keyword>
<accession>A0A5J9TVH8</accession>
<dbReference type="AlphaFoldDB" id="A0A5J9TVH8"/>
<proteinExistence type="predicted"/>
<sequence length="164" mass="18112">MGPSAPLARVSQQKQFYRPAQQHTDPSSLSRAPSKPPIIPAVQSSQPRIDAVQTNGTGCTIYYKSSPYLIAFDPPPPQPRPAVSGSFPPPSPYAMAGGNLFGRALSYVVNEFLVEGLANNRAFQRFAVKTNRTLENLSSKVKEVREEVSEQFRDARGHDDHFKR</sequence>
<reference evidence="3 4" key="1">
    <citation type="journal article" date="2019" name="Sci. Rep.">
        <title>A high-quality genome of Eragrostis curvula grass provides insights into Poaceae evolution and supports new strategies to enhance forage quality.</title>
        <authorList>
            <person name="Carballo J."/>
            <person name="Santos B.A.C.M."/>
            <person name="Zappacosta D."/>
            <person name="Garbus I."/>
            <person name="Selva J.P."/>
            <person name="Gallo C.A."/>
            <person name="Diaz A."/>
            <person name="Albertini E."/>
            <person name="Caccamo M."/>
            <person name="Echenique V."/>
        </authorList>
    </citation>
    <scope>NUCLEOTIDE SEQUENCE [LARGE SCALE GENOMIC DNA]</scope>
    <source>
        <strain evidence="4">cv. Victoria</strain>
        <tissue evidence="3">Leaf</tissue>
    </source>
</reference>